<dbReference type="GO" id="GO:0032259">
    <property type="term" value="P:methylation"/>
    <property type="evidence" value="ECO:0007669"/>
    <property type="project" value="UniProtKB-KW"/>
</dbReference>
<dbReference type="PIRSF" id="PIRSF005739">
    <property type="entry name" value="O-mtase"/>
    <property type="match status" value="1"/>
</dbReference>
<keyword evidence="1 7" id="KW-0489">Methyltransferase</keyword>
<dbReference type="PANTHER" id="PTHR43712:SF2">
    <property type="entry name" value="O-METHYLTRANSFERASE CICE"/>
    <property type="match status" value="1"/>
</dbReference>
<dbReference type="InterPro" id="IPR012967">
    <property type="entry name" value="COMT_dimerisation"/>
</dbReference>
<accession>A0A8H9H0W4</accession>
<keyword evidence="3" id="KW-0949">S-adenosyl-L-methionine</keyword>
<name>A0A8H9H0W4_9ACTN</name>
<evidence type="ECO:0000259" key="6">
    <source>
        <dbReference type="Pfam" id="PF08100"/>
    </source>
</evidence>
<evidence type="ECO:0000313" key="7">
    <source>
        <dbReference type="EMBL" id="GGO04790.1"/>
    </source>
</evidence>
<dbReference type="InterPro" id="IPR036390">
    <property type="entry name" value="WH_DNA-bd_sf"/>
</dbReference>
<dbReference type="Pfam" id="PF08100">
    <property type="entry name" value="Dimerisation"/>
    <property type="match status" value="1"/>
</dbReference>
<dbReference type="SUPFAM" id="SSF46785">
    <property type="entry name" value="Winged helix' DNA-binding domain"/>
    <property type="match status" value="1"/>
</dbReference>
<dbReference type="SUPFAM" id="SSF53335">
    <property type="entry name" value="S-adenosyl-L-methionine-dependent methyltransferases"/>
    <property type="match status" value="1"/>
</dbReference>
<feature type="domain" description="O-methyltransferase C-terminal" evidence="5">
    <location>
        <begin position="125"/>
        <end position="332"/>
    </location>
</feature>
<evidence type="ECO:0000256" key="4">
    <source>
        <dbReference type="PIRSR" id="PIRSR005739-1"/>
    </source>
</evidence>
<dbReference type="RefSeq" id="WP_142569398.1">
    <property type="nucleotide sequence ID" value="NZ_BMMN01000002.1"/>
</dbReference>
<dbReference type="InterPro" id="IPR001077">
    <property type="entry name" value="COMT_C"/>
</dbReference>
<dbReference type="GO" id="GO:0046983">
    <property type="term" value="F:protein dimerization activity"/>
    <property type="evidence" value="ECO:0007669"/>
    <property type="project" value="InterPro"/>
</dbReference>
<keyword evidence="8" id="KW-1185">Reference proteome</keyword>
<evidence type="ECO:0000256" key="1">
    <source>
        <dbReference type="ARBA" id="ARBA00022603"/>
    </source>
</evidence>
<dbReference type="EMBL" id="BMMN01000002">
    <property type="protein sequence ID" value="GGO04790.1"/>
    <property type="molecule type" value="Genomic_DNA"/>
</dbReference>
<dbReference type="Pfam" id="PF00891">
    <property type="entry name" value="Methyltransf_2"/>
    <property type="match status" value="1"/>
</dbReference>
<dbReference type="GO" id="GO:0008171">
    <property type="term" value="F:O-methyltransferase activity"/>
    <property type="evidence" value="ECO:0007669"/>
    <property type="project" value="InterPro"/>
</dbReference>
<dbReference type="InterPro" id="IPR016461">
    <property type="entry name" value="COMT-like"/>
</dbReference>
<proteinExistence type="predicted"/>
<reference evidence="7" key="1">
    <citation type="journal article" date="2014" name="Int. J. Syst. Evol. Microbiol.">
        <title>Complete genome sequence of Corynebacterium casei LMG S-19264T (=DSM 44701T), isolated from a smear-ripened cheese.</title>
        <authorList>
            <consortium name="US DOE Joint Genome Institute (JGI-PGF)"/>
            <person name="Walter F."/>
            <person name="Albersmeier A."/>
            <person name="Kalinowski J."/>
            <person name="Ruckert C."/>
        </authorList>
    </citation>
    <scope>NUCLEOTIDE SEQUENCE</scope>
    <source>
        <strain evidence="7">CGMCC 4.7138</strain>
    </source>
</reference>
<evidence type="ECO:0000259" key="5">
    <source>
        <dbReference type="Pfam" id="PF00891"/>
    </source>
</evidence>
<protein>
    <submittedName>
        <fullName evidence="7">O-methyltransferase</fullName>
    </submittedName>
</protein>
<evidence type="ECO:0000256" key="2">
    <source>
        <dbReference type="ARBA" id="ARBA00022679"/>
    </source>
</evidence>
<comment type="caution">
    <text evidence="7">The sequence shown here is derived from an EMBL/GenBank/DDBJ whole genome shotgun (WGS) entry which is preliminary data.</text>
</comment>
<keyword evidence="2 7" id="KW-0808">Transferase</keyword>
<dbReference type="OrthoDB" id="4145676at2"/>
<dbReference type="PANTHER" id="PTHR43712">
    <property type="entry name" value="PUTATIVE (AFU_ORTHOLOGUE AFUA_4G14580)-RELATED"/>
    <property type="match status" value="1"/>
</dbReference>
<dbReference type="Gene3D" id="1.10.10.10">
    <property type="entry name" value="Winged helix-like DNA-binding domain superfamily/Winged helix DNA-binding domain"/>
    <property type="match status" value="1"/>
</dbReference>
<dbReference type="AlphaFoldDB" id="A0A8H9H0W4"/>
<evidence type="ECO:0000313" key="8">
    <source>
        <dbReference type="Proteomes" id="UP000653480"/>
    </source>
</evidence>
<reference evidence="7" key="2">
    <citation type="submission" date="2020-09" db="EMBL/GenBank/DDBJ databases">
        <authorList>
            <person name="Sun Q."/>
            <person name="Zhou Y."/>
        </authorList>
    </citation>
    <scope>NUCLEOTIDE SEQUENCE</scope>
    <source>
        <strain evidence="7">CGMCC 4.7138</strain>
    </source>
</reference>
<dbReference type="InterPro" id="IPR029063">
    <property type="entry name" value="SAM-dependent_MTases_sf"/>
</dbReference>
<evidence type="ECO:0000256" key="3">
    <source>
        <dbReference type="ARBA" id="ARBA00022691"/>
    </source>
</evidence>
<organism evidence="7 8">
    <name type="scientific">Microbispora bryophytorum</name>
    <dbReference type="NCBI Taxonomy" id="1460882"/>
    <lineage>
        <taxon>Bacteria</taxon>
        <taxon>Bacillati</taxon>
        <taxon>Actinomycetota</taxon>
        <taxon>Actinomycetes</taxon>
        <taxon>Streptosporangiales</taxon>
        <taxon>Streptosporangiaceae</taxon>
        <taxon>Microbispora</taxon>
    </lineage>
</organism>
<dbReference type="Proteomes" id="UP000653480">
    <property type="component" value="Unassembled WGS sequence"/>
</dbReference>
<dbReference type="Gene3D" id="3.40.50.150">
    <property type="entry name" value="Vaccinia Virus protein VP39"/>
    <property type="match status" value="1"/>
</dbReference>
<feature type="active site" description="Proton acceptor" evidence="4">
    <location>
        <position position="260"/>
    </location>
</feature>
<dbReference type="PROSITE" id="PS51683">
    <property type="entry name" value="SAM_OMT_II"/>
    <property type="match status" value="1"/>
</dbReference>
<feature type="domain" description="O-methyltransferase dimerisation" evidence="6">
    <location>
        <begin position="27"/>
        <end position="101"/>
    </location>
</feature>
<dbReference type="InterPro" id="IPR036388">
    <property type="entry name" value="WH-like_DNA-bd_sf"/>
</dbReference>
<gene>
    <name evidence="7" type="ORF">GCM10011574_15920</name>
</gene>
<sequence>MRETPETAPGHEDAALERERDFGRLLQMITGHGVAQIVRTAATLSIMDHIAAGARTADEVAERASTHPATTYRLMRACASIGLLAYEGDGRFAPTPMGELLREGVPGSLRDTTLHLAGYSTWVSWAHLPEAVREGRTQVYKALGMDQFTYFAQHPEEGDAFASSGSSMSEIVAAEAASMLDLSGVSSAVDVGGANGRLVLGLMQASPALHGIVLDRPEVTVAAARAAEELGLSDRFSAVQGDFFEEVPAADLYLLKWILHDWDDEACVRLLRNCRAAARLGARALVFELVLGEVGTPDFGAVADMNMLSVTDGGRERHLHEYDALFTAGGWRRVSARPTRSPLWIMELEAA</sequence>